<dbReference type="CDD" id="cd00052">
    <property type="entry name" value="EH"/>
    <property type="match status" value="2"/>
</dbReference>
<evidence type="ECO:0000256" key="1">
    <source>
        <dbReference type="ARBA" id="ARBA00022837"/>
    </source>
</evidence>
<evidence type="ECO:0000256" key="2">
    <source>
        <dbReference type="SAM" id="Coils"/>
    </source>
</evidence>
<protein>
    <recommendedName>
        <fullName evidence="7">Calmodulin</fullName>
    </recommendedName>
</protein>
<dbReference type="SUPFAM" id="SSF47473">
    <property type="entry name" value="EF-hand"/>
    <property type="match status" value="2"/>
</dbReference>
<dbReference type="PROSITE" id="PS00018">
    <property type="entry name" value="EF_HAND_1"/>
    <property type="match status" value="1"/>
</dbReference>
<dbReference type="AlphaFoldDB" id="A0A0G4IDN4"/>
<evidence type="ECO:0000259" key="5">
    <source>
        <dbReference type="PROSITE" id="PS50222"/>
    </source>
</evidence>
<accession>A0A0G4IDN4</accession>
<feature type="compositionally biased region" description="Basic and acidic residues" evidence="3">
    <location>
        <begin position="430"/>
        <end position="443"/>
    </location>
</feature>
<feature type="region of interest" description="Disordered" evidence="3">
    <location>
        <begin position="239"/>
        <end position="261"/>
    </location>
</feature>
<reference evidence="6" key="1">
    <citation type="submission" date="2014-11" db="EMBL/GenBank/DDBJ databases">
        <authorList>
            <person name="Otto D Thomas"/>
            <person name="Naeem Raeece"/>
        </authorList>
    </citation>
    <scope>NUCLEOTIDE SEQUENCE</scope>
</reference>
<dbReference type="PANTHER" id="PTHR11216:SF170">
    <property type="entry name" value="DYNAMIN ASSOCIATED PROTEIN 160, ISOFORM D"/>
    <property type="match status" value="1"/>
</dbReference>
<dbReference type="PANTHER" id="PTHR11216">
    <property type="entry name" value="EH DOMAIN"/>
    <property type="match status" value="1"/>
</dbReference>
<dbReference type="SMART" id="SM00054">
    <property type="entry name" value="EFh"/>
    <property type="match status" value="3"/>
</dbReference>
<dbReference type="InterPro" id="IPR002048">
    <property type="entry name" value="EF_hand_dom"/>
</dbReference>
<feature type="region of interest" description="Disordered" evidence="3">
    <location>
        <begin position="831"/>
        <end position="861"/>
    </location>
</feature>
<sequence>MAGGGMPGGMPMGMGGDPMGGMMGGPMGQQMGSNPANPMMGGAMGGPPMMHEDPTMAAMGGGALPMGGMDPTMMGGMMPGGVPSMGINPQGGMMAGGQPQPMMPSPMGGMMPGVMGAQQAAPQQMAAAANFTGRINLSAQELPYYTNLFGMIEADSNTPGFVTGDIAAPFLAKSGLKREVLHEIWRIADFRQEGRLHLEDFCVACRLVALAQAGVPPSDQAIAIEPPALPTFDFARRRQTSESNGVDAAPVSAQPLSSRREAHAWVPDSYTPPMMSPQQTPPNVATPKNEAAAWVDAPREPSPRPTSYALPIEDKIKYEATFRRTDRNGDGIVEAEEGRQLLKRSRLSDSELALIWALVDRDSDGRLCKGEFVVAMHLVTLRKKGLQIPSHLPPELEAVCSESEVPEGVSPPRDGPPPRIVDASGGLADGRGDRGRGVGVGREREPVRATAADFFDDEGDRRVSPQRRAIYASEPARRPLPGVSPMEWREGGMALLEGVVEGDRHLSQSLKGDVDALAEETRRVGEVNEALRAELLRERSEVERQLERKRDFEREIEDLRMGLEELKEERRSVELQRVSLSRDLSHYQEEIAFLRQQAEELRTDIRATEEANQSLERNYRQTDTQLRQLDSSRKNVVASAAEERDLLKREEREIAQMKSTLERMRREKADLVSRQNVLQEKMRQADQDRTMMLSSLEAERTRLGGLQKRKQDLQEEKLALHAEMTSRSQQTWMQNRNLSQYATQPLDRSTREALLSGREFESEGLPLENRDRGPHSWATPVMSGAAAPSRGRLVKDSKGVPASAAIGGEGAVASPYASVAGGGEVGAPYTSFASSPNKGGWTTFATADPEKDTPAFGAFGH</sequence>
<evidence type="ECO:0008006" key="7">
    <source>
        <dbReference type="Google" id="ProtNLM"/>
    </source>
</evidence>
<dbReference type="VEuPathDB" id="CryptoDB:Cvel_13492"/>
<name>A0A0G4IDN4_9ALVE</name>
<organism evidence="6">
    <name type="scientific">Chromera velia CCMP2878</name>
    <dbReference type="NCBI Taxonomy" id="1169474"/>
    <lineage>
        <taxon>Eukaryota</taxon>
        <taxon>Sar</taxon>
        <taxon>Alveolata</taxon>
        <taxon>Colpodellida</taxon>
        <taxon>Chromeraceae</taxon>
        <taxon>Chromera</taxon>
    </lineage>
</organism>
<feature type="coiled-coil region" evidence="2">
    <location>
        <begin position="528"/>
        <end position="723"/>
    </location>
</feature>
<proteinExistence type="predicted"/>
<keyword evidence="2" id="KW-0175">Coiled coil</keyword>
<gene>
    <name evidence="6" type="ORF">Cvel_13492</name>
</gene>
<evidence type="ECO:0000313" key="6">
    <source>
        <dbReference type="EMBL" id="CEM55374.1"/>
    </source>
</evidence>
<keyword evidence="1" id="KW-0106">Calcium</keyword>
<dbReference type="GO" id="GO:0005509">
    <property type="term" value="F:calcium ion binding"/>
    <property type="evidence" value="ECO:0007669"/>
    <property type="project" value="InterPro"/>
</dbReference>
<feature type="domain" description="EH" evidence="4">
    <location>
        <begin position="314"/>
        <end position="396"/>
    </location>
</feature>
<dbReference type="Gene3D" id="1.10.238.10">
    <property type="entry name" value="EF-hand"/>
    <property type="match status" value="2"/>
</dbReference>
<feature type="domain" description="EF-hand" evidence="5">
    <location>
        <begin position="347"/>
        <end position="382"/>
    </location>
</feature>
<dbReference type="PROSITE" id="PS50222">
    <property type="entry name" value="EF_HAND_2"/>
    <property type="match status" value="2"/>
</dbReference>
<dbReference type="GO" id="GO:0005886">
    <property type="term" value="C:plasma membrane"/>
    <property type="evidence" value="ECO:0007669"/>
    <property type="project" value="TreeGrafter"/>
</dbReference>
<dbReference type="InterPro" id="IPR000261">
    <property type="entry name" value="EH_dom"/>
</dbReference>
<feature type="domain" description="EF-hand" evidence="5">
    <location>
        <begin position="176"/>
        <end position="211"/>
    </location>
</feature>
<dbReference type="PhylomeDB" id="A0A0G4IDN4"/>
<evidence type="ECO:0000256" key="3">
    <source>
        <dbReference type="SAM" id="MobiDB-lite"/>
    </source>
</evidence>
<evidence type="ECO:0000259" key="4">
    <source>
        <dbReference type="PROSITE" id="PS50031"/>
    </source>
</evidence>
<dbReference type="Pfam" id="PF12763">
    <property type="entry name" value="EH"/>
    <property type="match status" value="2"/>
</dbReference>
<dbReference type="GO" id="GO:0005737">
    <property type="term" value="C:cytoplasm"/>
    <property type="evidence" value="ECO:0007669"/>
    <property type="project" value="TreeGrafter"/>
</dbReference>
<dbReference type="PROSITE" id="PS50031">
    <property type="entry name" value="EH"/>
    <property type="match status" value="2"/>
</dbReference>
<dbReference type="GO" id="GO:0016197">
    <property type="term" value="P:endosomal transport"/>
    <property type="evidence" value="ECO:0007669"/>
    <property type="project" value="TreeGrafter"/>
</dbReference>
<dbReference type="GO" id="GO:0006897">
    <property type="term" value="P:endocytosis"/>
    <property type="evidence" value="ECO:0007669"/>
    <property type="project" value="TreeGrafter"/>
</dbReference>
<dbReference type="InterPro" id="IPR011992">
    <property type="entry name" value="EF-hand-dom_pair"/>
</dbReference>
<feature type="domain" description="EH" evidence="4">
    <location>
        <begin position="141"/>
        <end position="231"/>
    </location>
</feature>
<dbReference type="InterPro" id="IPR018247">
    <property type="entry name" value="EF_Hand_1_Ca_BS"/>
</dbReference>
<dbReference type="EMBL" id="CDMZ01005869">
    <property type="protein sequence ID" value="CEM55374.1"/>
    <property type="molecule type" value="Genomic_DNA"/>
</dbReference>
<feature type="region of interest" description="Disordered" evidence="3">
    <location>
        <begin position="403"/>
        <end position="443"/>
    </location>
</feature>
<dbReference type="SMART" id="SM00027">
    <property type="entry name" value="EH"/>
    <property type="match status" value="2"/>
</dbReference>